<evidence type="ECO:0000256" key="7">
    <source>
        <dbReference type="ARBA" id="ARBA00022989"/>
    </source>
</evidence>
<keyword evidence="17" id="KW-1185">Reference proteome</keyword>
<evidence type="ECO:0000256" key="14">
    <source>
        <dbReference type="SAM" id="SignalP"/>
    </source>
</evidence>
<protein>
    <recommendedName>
        <fullName evidence="12">Integrin beta</fullName>
    </recommendedName>
</protein>
<dbReference type="InterPro" id="IPR002369">
    <property type="entry name" value="Integrin_bsu_VWA"/>
</dbReference>
<dbReference type="PANTHER" id="PTHR10082:SF15">
    <property type="entry name" value="INTEGRIN BETA-2"/>
    <property type="match status" value="1"/>
</dbReference>
<reference evidence="16" key="1">
    <citation type="submission" date="2021-01" db="EMBL/GenBank/DDBJ databases">
        <authorList>
            <person name="Zahm M."/>
            <person name="Roques C."/>
            <person name="Cabau C."/>
            <person name="Klopp C."/>
            <person name="Donnadieu C."/>
            <person name="Jouanno E."/>
            <person name="Lampietro C."/>
            <person name="Louis A."/>
            <person name="Herpin A."/>
            <person name="Echchiki A."/>
            <person name="Berthelot C."/>
            <person name="Parey E."/>
            <person name="Roest-Crollius H."/>
            <person name="Braasch I."/>
            <person name="Postlethwait J."/>
            <person name="Bobe J."/>
            <person name="Montfort J."/>
            <person name="Bouchez O."/>
            <person name="Begum T."/>
            <person name="Mejri S."/>
            <person name="Adams A."/>
            <person name="Chen W.-J."/>
            <person name="Guiguen Y."/>
        </authorList>
    </citation>
    <scope>NUCLEOTIDE SEQUENCE</scope>
    <source>
        <strain evidence="16">YG-15Mar2019-1</strain>
        <tissue evidence="16">Brain</tissue>
    </source>
</reference>
<dbReference type="PROSITE" id="PS52047">
    <property type="entry name" value="I_EGF_2"/>
    <property type="match status" value="2"/>
</dbReference>
<evidence type="ECO:0000259" key="15">
    <source>
        <dbReference type="SMART" id="SM00187"/>
    </source>
</evidence>
<dbReference type="Pfam" id="PF00362">
    <property type="entry name" value="Integrin_beta"/>
    <property type="match status" value="1"/>
</dbReference>
<keyword evidence="10" id="KW-1015">Disulfide bond</keyword>
<feature type="chain" id="PRO_5039218265" description="Integrin beta" evidence="14">
    <location>
        <begin position="22"/>
        <end position="665"/>
    </location>
</feature>
<feature type="domain" description="Integrin beta subunit VWA" evidence="15">
    <location>
        <begin position="32"/>
        <end position="441"/>
    </location>
</feature>
<dbReference type="Pfam" id="PF23105">
    <property type="entry name" value="EGF_integrin"/>
    <property type="match status" value="1"/>
</dbReference>
<dbReference type="GO" id="GO:0005178">
    <property type="term" value="F:integrin binding"/>
    <property type="evidence" value="ECO:0007669"/>
    <property type="project" value="TreeGrafter"/>
</dbReference>
<dbReference type="GO" id="GO:0009986">
    <property type="term" value="C:cell surface"/>
    <property type="evidence" value="ECO:0007669"/>
    <property type="project" value="TreeGrafter"/>
</dbReference>
<evidence type="ECO:0000256" key="13">
    <source>
        <dbReference type="SAM" id="MobiDB-lite"/>
    </source>
</evidence>
<comment type="similarity">
    <text evidence="2 12">Belongs to the integrin beta chain family.</text>
</comment>
<dbReference type="PROSITE" id="PS00243">
    <property type="entry name" value="I_EGF_1"/>
    <property type="match status" value="1"/>
</dbReference>
<evidence type="ECO:0000313" key="17">
    <source>
        <dbReference type="Proteomes" id="UP001046870"/>
    </source>
</evidence>
<evidence type="ECO:0000256" key="5">
    <source>
        <dbReference type="ARBA" id="ARBA00022729"/>
    </source>
</evidence>
<keyword evidence="7" id="KW-1133">Transmembrane helix</keyword>
<evidence type="ECO:0000256" key="11">
    <source>
        <dbReference type="ARBA" id="ARBA00023180"/>
    </source>
</evidence>
<dbReference type="Gene3D" id="2.60.40.1510">
    <property type="entry name" value="ntegrin, alpha v. Chain A, domain 3"/>
    <property type="match status" value="1"/>
</dbReference>
<keyword evidence="6" id="KW-0677">Repeat</keyword>
<evidence type="ECO:0000256" key="10">
    <source>
        <dbReference type="ARBA" id="ARBA00023157"/>
    </source>
</evidence>
<keyword evidence="9" id="KW-0472">Membrane</keyword>
<accession>A0A9D3PS54</accession>
<keyword evidence="11" id="KW-0325">Glycoprotein</keyword>
<dbReference type="GO" id="GO:0008305">
    <property type="term" value="C:integrin complex"/>
    <property type="evidence" value="ECO:0007669"/>
    <property type="project" value="TreeGrafter"/>
</dbReference>
<dbReference type="GO" id="GO:0019901">
    <property type="term" value="F:protein kinase binding"/>
    <property type="evidence" value="ECO:0007669"/>
    <property type="project" value="TreeGrafter"/>
</dbReference>
<keyword evidence="4 12" id="KW-0812">Transmembrane</keyword>
<keyword evidence="12" id="KW-0130">Cell adhesion</keyword>
<evidence type="ECO:0000256" key="2">
    <source>
        <dbReference type="ARBA" id="ARBA00007449"/>
    </source>
</evidence>
<dbReference type="GO" id="GO:0030593">
    <property type="term" value="P:neutrophil chemotaxis"/>
    <property type="evidence" value="ECO:0007669"/>
    <property type="project" value="TreeGrafter"/>
</dbReference>
<dbReference type="InterPro" id="IPR015812">
    <property type="entry name" value="Integrin_bsu"/>
</dbReference>
<dbReference type="GO" id="GO:0007229">
    <property type="term" value="P:integrin-mediated signaling pathway"/>
    <property type="evidence" value="ECO:0007669"/>
    <property type="project" value="UniProtKB-KW"/>
</dbReference>
<dbReference type="Gene3D" id="3.40.50.410">
    <property type="entry name" value="von Willebrand factor, type A domain"/>
    <property type="match status" value="1"/>
</dbReference>
<feature type="region of interest" description="Disordered" evidence="13">
    <location>
        <begin position="203"/>
        <end position="227"/>
    </location>
</feature>
<dbReference type="Gene3D" id="2.10.25.10">
    <property type="entry name" value="Laminin"/>
    <property type="match status" value="3"/>
</dbReference>
<dbReference type="Proteomes" id="UP001046870">
    <property type="component" value="Chromosome 15"/>
</dbReference>
<evidence type="ECO:0000256" key="12">
    <source>
        <dbReference type="RuleBase" id="RU000633"/>
    </source>
</evidence>
<dbReference type="InterPro" id="IPR057073">
    <property type="entry name" value="EGF_integrin_2"/>
</dbReference>
<dbReference type="PANTHER" id="PTHR10082">
    <property type="entry name" value="INTEGRIN BETA SUBUNIT"/>
    <property type="match status" value="1"/>
</dbReference>
<dbReference type="GO" id="GO:0007160">
    <property type="term" value="P:cell-matrix adhesion"/>
    <property type="evidence" value="ECO:0007669"/>
    <property type="project" value="TreeGrafter"/>
</dbReference>
<dbReference type="AlphaFoldDB" id="A0A9D3PS54"/>
<dbReference type="FunFam" id="2.10.25.10:FF:000155">
    <property type="entry name" value="Integrin beta"/>
    <property type="match status" value="1"/>
</dbReference>
<dbReference type="SUPFAM" id="SSF57196">
    <property type="entry name" value="EGF/Laminin"/>
    <property type="match status" value="2"/>
</dbReference>
<dbReference type="Gene3D" id="3.30.1680.10">
    <property type="entry name" value="ligand-binding face of the semaphorins, domain 2"/>
    <property type="match status" value="1"/>
</dbReference>
<keyword evidence="5 14" id="KW-0732">Signal</keyword>
<evidence type="ECO:0000256" key="8">
    <source>
        <dbReference type="ARBA" id="ARBA00023037"/>
    </source>
</evidence>
<dbReference type="GO" id="GO:0001540">
    <property type="term" value="F:amyloid-beta binding"/>
    <property type="evidence" value="ECO:0007669"/>
    <property type="project" value="TreeGrafter"/>
</dbReference>
<evidence type="ECO:0000256" key="1">
    <source>
        <dbReference type="ARBA" id="ARBA00004479"/>
    </source>
</evidence>
<dbReference type="GO" id="GO:0007159">
    <property type="term" value="P:leukocyte cell-cell adhesion"/>
    <property type="evidence" value="ECO:0007669"/>
    <property type="project" value="TreeGrafter"/>
</dbReference>
<dbReference type="OrthoDB" id="410592at2759"/>
<evidence type="ECO:0000256" key="4">
    <source>
        <dbReference type="ARBA" id="ARBA00022692"/>
    </source>
</evidence>
<dbReference type="GO" id="GO:0005925">
    <property type="term" value="C:focal adhesion"/>
    <property type="evidence" value="ECO:0007669"/>
    <property type="project" value="TreeGrafter"/>
</dbReference>
<organism evidence="16 17">
    <name type="scientific">Megalops atlanticus</name>
    <name type="common">Tarpon</name>
    <name type="synonym">Clupea gigantea</name>
    <dbReference type="NCBI Taxonomy" id="7932"/>
    <lineage>
        <taxon>Eukaryota</taxon>
        <taxon>Metazoa</taxon>
        <taxon>Chordata</taxon>
        <taxon>Craniata</taxon>
        <taxon>Vertebrata</taxon>
        <taxon>Euteleostomi</taxon>
        <taxon>Actinopterygii</taxon>
        <taxon>Neopterygii</taxon>
        <taxon>Teleostei</taxon>
        <taxon>Elopiformes</taxon>
        <taxon>Megalopidae</taxon>
        <taxon>Megalops</taxon>
    </lineage>
</organism>
<proteinExistence type="inferred from homology"/>
<evidence type="ECO:0000256" key="9">
    <source>
        <dbReference type="ARBA" id="ARBA00023136"/>
    </source>
</evidence>
<name>A0A9D3PS54_MEGAT</name>
<sequence>MFRVTVFIMSLVLILWTQCPCAQECGALHENTCEGCISSSPDCAWCKDKYFVRGGQQRSVRCNSTARLREMGCAEDDIVDPVSLQTVTDPLPRKGRRRALLTPQNMTVELRPGKPLTFEVQVKRPKKTSVDVYYLTSLSFAGKDSSHSAMQLGAQVISAVQEVCPEAESRGFGIFGDKHNTDSERTTECGEGELGCKKAFSFSHSPSPLDSPEAPTKAPRNGARALQGPSEGGLLALMQTAACGAMIGWVRNARLVVYVSDHGFRAADGDTPHADSTSDSGRCHLREGQDISRSLDYPTVAELAHKLTENNIQIIFAVTEGVAEKYQELSDLLPKSTVAILPSDLSNVTAAIKEAYNRLSSAMVVSHTGVPGLNISYITECADGEQRSSVRGACSDTGDNRRTSLKVTISSKDCLEPQSLHLQLLGSPDRLSVELKSLCSCECGDGPDPEFCSYSGEFRCGVCRCYPGFIGSRCDCDLERESDATCRMKEADQVCSGRGDCMCGQCECNRRENPAEHIYGQYCECDNFSCERALGKLCGGHGRCICGECHCDSGFVGTACDCSTEVDRCMSPNGSLCSNRGNCECNQCKCSGPYSGPLCEVCPTCEGTCGFKYCVECLAFGSGPYKENCQEKCTSIRHPRSTPGETVERLPNENSSLAEVSPQNT</sequence>
<feature type="signal peptide" evidence="14">
    <location>
        <begin position="1"/>
        <end position="21"/>
    </location>
</feature>
<dbReference type="InterPro" id="IPR057243">
    <property type="entry name" value="Integrin_I-EGF_CS"/>
</dbReference>
<keyword evidence="3" id="KW-0245">EGF-like domain</keyword>
<dbReference type="Pfam" id="PF07974">
    <property type="entry name" value="EGF_2"/>
    <property type="match status" value="1"/>
</dbReference>
<dbReference type="InterPro" id="IPR013111">
    <property type="entry name" value="EGF_extracell"/>
</dbReference>
<dbReference type="SUPFAM" id="SSF69179">
    <property type="entry name" value="Integrin domains"/>
    <property type="match status" value="1"/>
</dbReference>
<dbReference type="GO" id="GO:0033627">
    <property type="term" value="P:cell adhesion mediated by integrin"/>
    <property type="evidence" value="ECO:0007669"/>
    <property type="project" value="TreeGrafter"/>
</dbReference>
<evidence type="ECO:0000256" key="3">
    <source>
        <dbReference type="ARBA" id="ARBA00022536"/>
    </source>
</evidence>
<feature type="region of interest" description="Disordered" evidence="13">
    <location>
        <begin position="639"/>
        <end position="665"/>
    </location>
</feature>
<comment type="caution">
    <text evidence="16">The sequence shown here is derived from an EMBL/GenBank/DDBJ whole genome shotgun (WGS) entry which is preliminary data.</text>
</comment>
<keyword evidence="8 12" id="KW-0401">Integrin</keyword>
<feature type="compositionally biased region" description="Polar residues" evidence="13">
    <location>
        <begin position="652"/>
        <end position="665"/>
    </location>
</feature>
<dbReference type="InterPro" id="IPR032695">
    <property type="entry name" value="Integrin_dom_sf"/>
</dbReference>
<evidence type="ECO:0000313" key="16">
    <source>
        <dbReference type="EMBL" id="KAG7463799.1"/>
    </source>
</evidence>
<dbReference type="PRINTS" id="PR01186">
    <property type="entry name" value="INTEGRINB"/>
</dbReference>
<dbReference type="SUPFAM" id="SSF103575">
    <property type="entry name" value="Plexin repeat"/>
    <property type="match status" value="1"/>
</dbReference>
<dbReference type="SUPFAM" id="SSF53300">
    <property type="entry name" value="vWA-like"/>
    <property type="match status" value="1"/>
</dbReference>
<dbReference type="EMBL" id="JAFDVH010000015">
    <property type="protein sequence ID" value="KAG7463799.1"/>
    <property type="molecule type" value="Genomic_DNA"/>
</dbReference>
<evidence type="ECO:0000256" key="6">
    <source>
        <dbReference type="ARBA" id="ARBA00022737"/>
    </source>
</evidence>
<comment type="subcellular location">
    <subcellularLocation>
        <location evidence="12">Cell membrane</location>
        <topology evidence="12">Single-pass type I membrane protein</topology>
    </subcellularLocation>
    <subcellularLocation>
        <location evidence="1">Membrane</location>
        <topology evidence="1">Single-pass type I membrane protein</topology>
    </subcellularLocation>
</comment>
<dbReference type="InterPro" id="IPR036465">
    <property type="entry name" value="vWFA_dom_sf"/>
</dbReference>
<dbReference type="FunFam" id="2.10.25.10:FF:000043">
    <property type="entry name" value="Integrin beta"/>
    <property type="match status" value="1"/>
</dbReference>
<gene>
    <name evidence="16" type="ORF">MATL_G00180540</name>
</gene>
<dbReference type="SMART" id="SM00187">
    <property type="entry name" value="INB"/>
    <property type="match status" value="1"/>
</dbReference>